<dbReference type="PROSITE" id="PS00455">
    <property type="entry name" value="AMP_BINDING"/>
    <property type="match status" value="1"/>
</dbReference>
<feature type="domain" description="AMP-binding enzyme C-terminal" evidence="2">
    <location>
        <begin position="420"/>
        <end position="498"/>
    </location>
</feature>
<dbReference type="GO" id="GO:0016877">
    <property type="term" value="F:ligase activity, forming carbon-sulfur bonds"/>
    <property type="evidence" value="ECO:0007669"/>
    <property type="project" value="UniProtKB-ARBA"/>
</dbReference>
<dbReference type="AlphaFoldDB" id="A0A558CFK1"/>
<dbReference type="Pfam" id="PF13193">
    <property type="entry name" value="AMP-binding_C"/>
    <property type="match status" value="1"/>
</dbReference>
<dbReference type="InterPro" id="IPR025110">
    <property type="entry name" value="AMP-bd_C"/>
</dbReference>
<dbReference type="InterPro" id="IPR020845">
    <property type="entry name" value="AMP-binding_CS"/>
</dbReference>
<proteinExistence type="predicted"/>
<dbReference type="InterPro" id="IPR050237">
    <property type="entry name" value="ATP-dep_AMP-bd_enzyme"/>
</dbReference>
<dbReference type="InterPro" id="IPR045851">
    <property type="entry name" value="AMP-bd_C_sf"/>
</dbReference>
<feature type="domain" description="AMP-dependent synthetase/ligase" evidence="1">
    <location>
        <begin position="7"/>
        <end position="358"/>
    </location>
</feature>
<evidence type="ECO:0000259" key="1">
    <source>
        <dbReference type="Pfam" id="PF00501"/>
    </source>
</evidence>
<organism evidence="3 4">
    <name type="scientific">Amycolatopsis rhizosphaerae</name>
    <dbReference type="NCBI Taxonomy" id="2053003"/>
    <lineage>
        <taxon>Bacteria</taxon>
        <taxon>Bacillati</taxon>
        <taxon>Actinomycetota</taxon>
        <taxon>Actinomycetes</taxon>
        <taxon>Pseudonocardiales</taxon>
        <taxon>Pseudonocardiaceae</taxon>
        <taxon>Amycolatopsis</taxon>
    </lineage>
</organism>
<sequence length="513" mass="55696">MYPGTFADTDPDRPALIMAGTGDRLTYRDLDERSTRLANALTAAGLGRGEVIALLTDNSPRAYEVYWAAVRSGRYLAAVNSHLSAAEVAYIVADSGAKVLVVSAALDELAREVAGLVPDVRLLLAYGGPVEGYQDFDAVLAAASPARPADQPAGADLLYSSGTTGRPKGIKVELEDRQVDEPGDTLSPILKMLYGFGEDTVYLSPAPVYHAAPLRFGASVHRLGGTLVMMERFDPEAALRAIERYRVTHSQWVPTMFVRMLKLPEAARTRYDLSSHRVAVHAAAPCPVEVKRAMIDWWGPVLFEYYSSTEGNGMTFIGPQDWLAHPGSVGRAALGVLRICDDEGNELPAGEVGTVYFEREETPFSYLGDPDKTREAQHPRHPSWTTTGDLGYLDEEGYLHLTDRKAFMIISGGVNIYPQEVEDALALHPAVLDVAVIGVPDPEMGESVKAVVQPAPGVAAGAELAAELLDYVRGRIAHYKTPRSIDFVDELPRTPTGKLVKRRLIERYAAPVA</sequence>
<dbReference type="RefSeq" id="WP_144590020.1">
    <property type="nucleotide sequence ID" value="NZ_VJWX01000184.1"/>
</dbReference>
<accession>A0A558CFK1</accession>
<dbReference type="OrthoDB" id="9803968at2"/>
<dbReference type="EMBL" id="VJWX01000184">
    <property type="protein sequence ID" value="TVT47523.1"/>
    <property type="molecule type" value="Genomic_DNA"/>
</dbReference>
<dbReference type="InterPro" id="IPR000873">
    <property type="entry name" value="AMP-dep_synth/lig_dom"/>
</dbReference>
<dbReference type="SUPFAM" id="SSF56801">
    <property type="entry name" value="Acetyl-CoA synthetase-like"/>
    <property type="match status" value="1"/>
</dbReference>
<evidence type="ECO:0000259" key="2">
    <source>
        <dbReference type="Pfam" id="PF13193"/>
    </source>
</evidence>
<dbReference type="Gene3D" id="3.30.300.30">
    <property type="match status" value="1"/>
</dbReference>
<dbReference type="Pfam" id="PF00501">
    <property type="entry name" value="AMP-binding"/>
    <property type="match status" value="1"/>
</dbReference>
<reference evidence="3 4" key="2">
    <citation type="submission" date="2019-08" db="EMBL/GenBank/DDBJ databases">
        <title>Amycolatopsis acidicola sp. nov., isolated from peat swamp forest soil.</title>
        <authorList>
            <person name="Srisuk N."/>
        </authorList>
    </citation>
    <scope>NUCLEOTIDE SEQUENCE [LARGE SCALE GENOMIC DNA]</scope>
    <source>
        <strain evidence="3 4">TBRC 6029</strain>
    </source>
</reference>
<evidence type="ECO:0000313" key="4">
    <source>
        <dbReference type="Proteomes" id="UP000320011"/>
    </source>
</evidence>
<protein>
    <submittedName>
        <fullName evidence="3">Acyl-CoA synthetase</fullName>
    </submittedName>
</protein>
<reference evidence="3 4" key="1">
    <citation type="submission" date="2019-07" db="EMBL/GenBank/DDBJ databases">
        <authorList>
            <person name="Duangmal K."/>
            <person name="Teo W.F.A."/>
        </authorList>
    </citation>
    <scope>NUCLEOTIDE SEQUENCE [LARGE SCALE GENOMIC DNA]</scope>
    <source>
        <strain evidence="3 4">TBRC 6029</strain>
    </source>
</reference>
<name>A0A558CFK1_9PSEU</name>
<dbReference type="Gene3D" id="3.40.50.12780">
    <property type="entry name" value="N-terminal domain of ligase-like"/>
    <property type="match status" value="1"/>
</dbReference>
<dbReference type="Proteomes" id="UP000320011">
    <property type="component" value="Unassembled WGS sequence"/>
</dbReference>
<dbReference type="PANTHER" id="PTHR43767:SF7">
    <property type="entry name" value="MEDIUM_LONG-CHAIN-FATTY-ACID--COA LIGASE FADD8"/>
    <property type="match status" value="1"/>
</dbReference>
<dbReference type="InterPro" id="IPR042099">
    <property type="entry name" value="ANL_N_sf"/>
</dbReference>
<comment type="caution">
    <text evidence="3">The sequence shown here is derived from an EMBL/GenBank/DDBJ whole genome shotgun (WGS) entry which is preliminary data.</text>
</comment>
<gene>
    <name evidence="3" type="ORF">FNH05_18895</name>
</gene>
<keyword evidence="4" id="KW-1185">Reference proteome</keyword>
<dbReference type="PANTHER" id="PTHR43767">
    <property type="entry name" value="LONG-CHAIN-FATTY-ACID--COA LIGASE"/>
    <property type="match status" value="1"/>
</dbReference>
<evidence type="ECO:0000313" key="3">
    <source>
        <dbReference type="EMBL" id="TVT47523.1"/>
    </source>
</evidence>